<comment type="caution">
    <text evidence="6">The sequence shown here is derived from an EMBL/GenBank/DDBJ whole genome shotgun (WGS) entry which is preliminary data.</text>
</comment>
<reference evidence="6" key="1">
    <citation type="journal article" date="2023" name="Insect Mol. Biol.">
        <title>Genome sequencing provides insights into the evolution of gene families encoding plant cell wall-degrading enzymes in longhorned beetles.</title>
        <authorList>
            <person name="Shin N.R."/>
            <person name="Okamura Y."/>
            <person name="Kirsch R."/>
            <person name="Pauchet Y."/>
        </authorList>
    </citation>
    <scope>NUCLEOTIDE SEQUENCE</scope>
    <source>
        <strain evidence="6">AMC_N1</strain>
    </source>
</reference>
<evidence type="ECO:0000256" key="4">
    <source>
        <dbReference type="SAM" id="MobiDB-lite"/>
    </source>
</evidence>
<keyword evidence="3" id="KW-0378">Hydrolase</keyword>
<dbReference type="GO" id="GO:0006508">
    <property type="term" value="P:proteolysis"/>
    <property type="evidence" value="ECO:0007669"/>
    <property type="project" value="UniProtKB-KW"/>
</dbReference>
<protein>
    <recommendedName>
        <fullName evidence="5">UBP34/UBP24/USP9X/USP9Y-like ARM repeat region domain-containing protein</fullName>
    </recommendedName>
</protein>
<evidence type="ECO:0000313" key="7">
    <source>
        <dbReference type="Proteomes" id="UP001162162"/>
    </source>
</evidence>
<sequence>MERHILEMLSGEEAEVEGDAEGSYSSRMSNKSEKNMADFDGEDSVCEEELAGLTDHANMNLHVLAHSPEKSPIRVDHRLSACFKADNVCQPGNTLLWDLLQDDKICQLGEGLALEAEKTLCNLICYTPDKEIRMKFIEGCLNNLANNVSVVVSLRMLPKLLTSFRGLDMHHVTHWADRQHHMMTHFFNNLKTYTANPSKSLLLYTHQMQVQVRLHFLSAVFSPIVSPNTFKLSIEQVDILWECLANDPECSDELFSWLLSQTKTTELHALKLDALRRLYIHHLPSLPPEKFSMICLSLFQQLCSLNNLLTTNMDGDGNRENQNVGMDHMWKIALRACNTDVSMAAIQYINSYYMGQNLQFESQFVWQCMTHLKAASDDLTTNSSGLEEASLLCVQRALLLMKTHIETFRRRYAYHLRKWALEGKGIGSHSAALGDRSSTPVRLIVQSGSSSERCFLDMLSTDYVADLRAEIVKWCEGLQQKR</sequence>
<evidence type="ECO:0000259" key="5">
    <source>
        <dbReference type="Pfam" id="PF25010"/>
    </source>
</evidence>
<name>A0AAV8YAM8_9CUCU</name>
<proteinExistence type="predicted"/>
<feature type="region of interest" description="Disordered" evidence="4">
    <location>
        <begin position="1"/>
        <end position="39"/>
    </location>
</feature>
<accession>A0AAV8YAM8</accession>
<evidence type="ECO:0000256" key="3">
    <source>
        <dbReference type="ARBA" id="ARBA00022801"/>
    </source>
</evidence>
<keyword evidence="7" id="KW-1185">Reference proteome</keyword>
<dbReference type="AlphaFoldDB" id="A0AAV8YAM8"/>
<dbReference type="Pfam" id="PF25010">
    <property type="entry name" value="ARM_UBP24_USP9X-Y"/>
    <property type="match status" value="1"/>
</dbReference>
<evidence type="ECO:0000256" key="2">
    <source>
        <dbReference type="ARBA" id="ARBA00022786"/>
    </source>
</evidence>
<dbReference type="InterPro" id="IPR056850">
    <property type="entry name" value="ARM_UBP34_24_USP9X_Y"/>
</dbReference>
<organism evidence="6 7">
    <name type="scientific">Aromia moschata</name>
    <dbReference type="NCBI Taxonomy" id="1265417"/>
    <lineage>
        <taxon>Eukaryota</taxon>
        <taxon>Metazoa</taxon>
        <taxon>Ecdysozoa</taxon>
        <taxon>Arthropoda</taxon>
        <taxon>Hexapoda</taxon>
        <taxon>Insecta</taxon>
        <taxon>Pterygota</taxon>
        <taxon>Neoptera</taxon>
        <taxon>Endopterygota</taxon>
        <taxon>Coleoptera</taxon>
        <taxon>Polyphaga</taxon>
        <taxon>Cucujiformia</taxon>
        <taxon>Chrysomeloidea</taxon>
        <taxon>Cerambycidae</taxon>
        <taxon>Cerambycinae</taxon>
        <taxon>Callichromatini</taxon>
        <taxon>Aromia</taxon>
    </lineage>
</organism>
<feature type="domain" description="UBP34/UBP24/USP9X/USP9Y-like ARM repeat region" evidence="5">
    <location>
        <begin position="94"/>
        <end position="299"/>
    </location>
</feature>
<dbReference type="GO" id="GO:0008233">
    <property type="term" value="F:peptidase activity"/>
    <property type="evidence" value="ECO:0007669"/>
    <property type="project" value="UniProtKB-KW"/>
</dbReference>
<evidence type="ECO:0000313" key="6">
    <source>
        <dbReference type="EMBL" id="KAJ8948093.1"/>
    </source>
</evidence>
<feature type="compositionally biased region" description="Acidic residues" evidence="4">
    <location>
        <begin position="10"/>
        <end position="20"/>
    </location>
</feature>
<dbReference type="Proteomes" id="UP001162162">
    <property type="component" value="Unassembled WGS sequence"/>
</dbReference>
<dbReference type="EMBL" id="JAPWTK010000144">
    <property type="protein sequence ID" value="KAJ8948093.1"/>
    <property type="molecule type" value="Genomic_DNA"/>
</dbReference>
<keyword evidence="2" id="KW-0833">Ubl conjugation pathway</keyword>
<gene>
    <name evidence="6" type="ORF">NQ318_008444</name>
</gene>
<evidence type="ECO:0000256" key="1">
    <source>
        <dbReference type="ARBA" id="ARBA00022670"/>
    </source>
</evidence>
<keyword evidence="1" id="KW-0645">Protease</keyword>